<evidence type="ECO:0000256" key="2">
    <source>
        <dbReference type="ARBA" id="ARBA00005912"/>
    </source>
</evidence>
<dbReference type="Gene3D" id="3.30.1360.40">
    <property type="match status" value="1"/>
</dbReference>
<evidence type="ECO:0000313" key="8">
    <source>
        <dbReference type="Proteomes" id="UP000886741"/>
    </source>
</evidence>
<dbReference type="SUPFAM" id="SSF55194">
    <property type="entry name" value="Ribosome recycling factor, RRF"/>
    <property type="match status" value="1"/>
</dbReference>
<dbReference type="FunFam" id="1.10.132.20:FF:000001">
    <property type="entry name" value="Ribosome-recycling factor"/>
    <property type="match status" value="1"/>
</dbReference>
<keyword evidence="3 5" id="KW-0963">Cytoplasm</keyword>
<evidence type="ECO:0000256" key="3">
    <source>
        <dbReference type="ARBA" id="ARBA00022490"/>
    </source>
</evidence>
<evidence type="ECO:0000256" key="4">
    <source>
        <dbReference type="ARBA" id="ARBA00022917"/>
    </source>
</evidence>
<dbReference type="PANTHER" id="PTHR20982">
    <property type="entry name" value="RIBOSOME RECYCLING FACTOR"/>
    <property type="match status" value="1"/>
</dbReference>
<dbReference type="HAMAP" id="MF_00040">
    <property type="entry name" value="RRF"/>
    <property type="match status" value="1"/>
</dbReference>
<dbReference type="PANTHER" id="PTHR20982:SF3">
    <property type="entry name" value="MITOCHONDRIAL RIBOSOME RECYCLING FACTOR PSEUDO 1"/>
    <property type="match status" value="1"/>
</dbReference>
<dbReference type="GO" id="GO:0043023">
    <property type="term" value="F:ribosomal large subunit binding"/>
    <property type="evidence" value="ECO:0007669"/>
    <property type="project" value="TreeGrafter"/>
</dbReference>
<comment type="function">
    <text evidence="5">Responsible for the release of ribosomes from messenger RNA at the termination of protein biosynthesis. May increase the efficiency of translation by recycling ribosomes from one round of translation to another.</text>
</comment>
<dbReference type="InterPro" id="IPR023584">
    <property type="entry name" value="Ribosome_recyc_fac_dom"/>
</dbReference>
<dbReference type="InterPro" id="IPR036191">
    <property type="entry name" value="RRF_sf"/>
</dbReference>
<evidence type="ECO:0000313" key="7">
    <source>
        <dbReference type="EMBL" id="HIS64937.1"/>
    </source>
</evidence>
<accession>A0A9D1F9D1</accession>
<evidence type="ECO:0000256" key="5">
    <source>
        <dbReference type="HAMAP-Rule" id="MF_00040"/>
    </source>
</evidence>
<comment type="caution">
    <text evidence="7">The sequence shown here is derived from an EMBL/GenBank/DDBJ whole genome shotgun (WGS) entry which is preliminary data.</text>
</comment>
<feature type="domain" description="Ribosome recycling factor" evidence="6">
    <location>
        <begin position="19"/>
        <end position="181"/>
    </location>
</feature>
<dbReference type="Proteomes" id="UP000886741">
    <property type="component" value="Unassembled WGS sequence"/>
</dbReference>
<organism evidence="7 8">
    <name type="scientific">Candidatus Avoscillospira avistercoris</name>
    <dbReference type="NCBI Taxonomy" id="2840707"/>
    <lineage>
        <taxon>Bacteria</taxon>
        <taxon>Bacillati</taxon>
        <taxon>Bacillota</taxon>
        <taxon>Clostridia</taxon>
        <taxon>Eubacteriales</taxon>
        <taxon>Oscillospiraceae</taxon>
        <taxon>Oscillospiraceae incertae sedis</taxon>
        <taxon>Candidatus Avoscillospira</taxon>
    </lineage>
</organism>
<dbReference type="InterPro" id="IPR002661">
    <property type="entry name" value="Ribosome_recyc_fac"/>
</dbReference>
<dbReference type="CDD" id="cd00520">
    <property type="entry name" value="RRF"/>
    <property type="match status" value="1"/>
</dbReference>
<dbReference type="Gene3D" id="1.10.132.20">
    <property type="entry name" value="Ribosome-recycling factor"/>
    <property type="match status" value="1"/>
</dbReference>
<dbReference type="NCBIfam" id="TIGR00496">
    <property type="entry name" value="frr"/>
    <property type="match status" value="1"/>
</dbReference>
<protein>
    <recommendedName>
        <fullName evidence="5">Ribosome-recycling factor</fullName>
        <shortName evidence="5">RRF</shortName>
    </recommendedName>
    <alternativeName>
        <fullName evidence="5">Ribosome-releasing factor</fullName>
    </alternativeName>
</protein>
<dbReference type="EMBL" id="DVJJ01000090">
    <property type="protein sequence ID" value="HIS64937.1"/>
    <property type="molecule type" value="Genomic_DNA"/>
</dbReference>
<dbReference type="GO" id="GO:0006415">
    <property type="term" value="P:translational termination"/>
    <property type="evidence" value="ECO:0007669"/>
    <property type="project" value="UniProtKB-UniRule"/>
</dbReference>
<dbReference type="AlphaFoldDB" id="A0A9D1F9D1"/>
<gene>
    <name evidence="5 7" type="primary">frr</name>
    <name evidence="7" type="ORF">IAA83_06155</name>
</gene>
<evidence type="ECO:0000256" key="1">
    <source>
        <dbReference type="ARBA" id="ARBA00004496"/>
    </source>
</evidence>
<name>A0A9D1F9D1_9FIRM</name>
<comment type="subcellular location">
    <subcellularLocation>
        <location evidence="1 5">Cytoplasm</location>
    </subcellularLocation>
</comment>
<evidence type="ECO:0000259" key="6">
    <source>
        <dbReference type="Pfam" id="PF01765"/>
    </source>
</evidence>
<dbReference type="GO" id="GO:0005737">
    <property type="term" value="C:cytoplasm"/>
    <property type="evidence" value="ECO:0007669"/>
    <property type="project" value="UniProtKB-SubCell"/>
</dbReference>
<reference evidence="7" key="2">
    <citation type="journal article" date="2021" name="PeerJ">
        <title>Extensive microbial diversity within the chicken gut microbiome revealed by metagenomics and culture.</title>
        <authorList>
            <person name="Gilroy R."/>
            <person name="Ravi A."/>
            <person name="Getino M."/>
            <person name="Pursley I."/>
            <person name="Horton D.L."/>
            <person name="Alikhan N.F."/>
            <person name="Baker D."/>
            <person name="Gharbi K."/>
            <person name="Hall N."/>
            <person name="Watson M."/>
            <person name="Adriaenssens E.M."/>
            <person name="Foster-Nyarko E."/>
            <person name="Jarju S."/>
            <person name="Secka A."/>
            <person name="Antonio M."/>
            <person name="Oren A."/>
            <person name="Chaudhuri R.R."/>
            <person name="La Ragione R."/>
            <person name="Hildebrand F."/>
            <person name="Pallen M.J."/>
        </authorList>
    </citation>
    <scope>NUCLEOTIDE SEQUENCE</scope>
    <source>
        <strain evidence="7">ChiBcec16-1751</strain>
    </source>
</reference>
<dbReference type="Pfam" id="PF01765">
    <property type="entry name" value="RRF"/>
    <property type="match status" value="1"/>
</dbReference>
<keyword evidence="4 5" id="KW-0648">Protein biosynthesis</keyword>
<dbReference type="FunFam" id="3.30.1360.40:FF:000001">
    <property type="entry name" value="Ribosome-recycling factor"/>
    <property type="match status" value="1"/>
</dbReference>
<proteinExistence type="inferred from homology"/>
<comment type="similarity">
    <text evidence="2 5">Belongs to the RRF family.</text>
</comment>
<reference evidence="7" key="1">
    <citation type="submission" date="2020-10" db="EMBL/GenBank/DDBJ databases">
        <authorList>
            <person name="Gilroy R."/>
        </authorList>
    </citation>
    <scope>NUCLEOTIDE SEQUENCE</scope>
    <source>
        <strain evidence="7">ChiBcec16-1751</strain>
    </source>
</reference>
<sequence length="183" mass="20793">MAEYTAYSHKMDKTLEVLAADFGAVRAGRANAQVLDRISVEYYGVDTPVGQVASISSPDARTLVIQPWDGTLLKPIEKAILTSDLGINPQNDGRIIRLVFPQLNEDRRKELTKQVKKYGEDAKVAIRNVRRDAMDAFKKQQKKGEITEDDQKKCEKDLQEMTDKYIKKIDDMCAVKEKELMEL</sequence>